<dbReference type="Gene3D" id="3.40.50.720">
    <property type="entry name" value="NAD(P)-binding Rossmann-like Domain"/>
    <property type="match status" value="1"/>
</dbReference>
<dbReference type="RefSeq" id="WP_083502848.1">
    <property type="nucleotide sequence ID" value="NZ_CAAAHW010000019.1"/>
</dbReference>
<evidence type="ECO:0000313" key="4">
    <source>
        <dbReference type="EMBL" id="STX46281.1"/>
    </source>
</evidence>
<gene>
    <name evidence="3" type="ORF">Lgra_0760</name>
    <name evidence="4" type="ORF">NCTC12388_03043</name>
</gene>
<dbReference type="EC" id="1.-.-.-" evidence="4"/>
<dbReference type="GO" id="GO:0016020">
    <property type="term" value="C:membrane"/>
    <property type="evidence" value="ECO:0007669"/>
    <property type="project" value="TreeGrafter"/>
</dbReference>
<dbReference type="Proteomes" id="UP000054691">
    <property type="component" value="Unassembled WGS sequence"/>
</dbReference>
<dbReference type="PANTHER" id="PTHR44196">
    <property type="entry name" value="DEHYDROGENASE/REDUCTASE SDR FAMILY MEMBER 7B"/>
    <property type="match status" value="1"/>
</dbReference>
<evidence type="ECO:0000313" key="6">
    <source>
        <dbReference type="Proteomes" id="UP000254476"/>
    </source>
</evidence>
<dbReference type="EMBL" id="UGOB01000001">
    <property type="protein sequence ID" value="STX46281.1"/>
    <property type="molecule type" value="Genomic_DNA"/>
</dbReference>
<evidence type="ECO:0000256" key="1">
    <source>
        <dbReference type="ARBA" id="ARBA00006484"/>
    </source>
</evidence>
<dbReference type="EMBL" id="LNYE01000007">
    <property type="protein sequence ID" value="KTD14150.1"/>
    <property type="molecule type" value="Genomic_DNA"/>
</dbReference>
<dbReference type="AlphaFoldDB" id="A0A378JH12"/>
<dbReference type="PANTHER" id="PTHR44196:SF3">
    <property type="entry name" value="SHORT CHAIN DEHYDROGENASE FAMILY PROTEIN"/>
    <property type="match status" value="1"/>
</dbReference>
<organism evidence="4 6">
    <name type="scientific">Legionella gratiana</name>
    <dbReference type="NCBI Taxonomy" id="45066"/>
    <lineage>
        <taxon>Bacteria</taxon>
        <taxon>Pseudomonadati</taxon>
        <taxon>Pseudomonadota</taxon>
        <taxon>Gammaproteobacteria</taxon>
        <taxon>Legionellales</taxon>
        <taxon>Legionellaceae</taxon>
        <taxon>Legionella</taxon>
    </lineage>
</organism>
<evidence type="ECO:0000313" key="5">
    <source>
        <dbReference type="Proteomes" id="UP000054691"/>
    </source>
</evidence>
<keyword evidence="5" id="KW-1185">Reference proteome</keyword>
<evidence type="ECO:0000313" key="3">
    <source>
        <dbReference type="EMBL" id="KTD14150.1"/>
    </source>
</evidence>
<dbReference type="Proteomes" id="UP000254476">
    <property type="component" value="Unassembled WGS sequence"/>
</dbReference>
<accession>A0A378JH12</accession>
<dbReference type="GO" id="GO:0016491">
    <property type="term" value="F:oxidoreductase activity"/>
    <property type="evidence" value="ECO:0007669"/>
    <property type="project" value="UniProtKB-KW"/>
</dbReference>
<dbReference type="CDD" id="cd05233">
    <property type="entry name" value="SDR_c"/>
    <property type="match status" value="1"/>
</dbReference>
<reference evidence="4 6" key="2">
    <citation type="submission" date="2018-06" db="EMBL/GenBank/DDBJ databases">
        <authorList>
            <consortium name="Pathogen Informatics"/>
            <person name="Doyle S."/>
        </authorList>
    </citation>
    <scope>NUCLEOTIDE SEQUENCE [LARGE SCALE GENOMIC DNA]</scope>
    <source>
        <strain evidence="4 6">NCTC12388</strain>
    </source>
</reference>
<dbReference type="PRINTS" id="PR00081">
    <property type="entry name" value="GDHRDH"/>
</dbReference>
<name>A0A378JH12_9GAMM</name>
<dbReference type="Pfam" id="PF00106">
    <property type="entry name" value="adh_short"/>
    <property type="match status" value="1"/>
</dbReference>
<dbReference type="OrthoDB" id="335726at2"/>
<dbReference type="SUPFAM" id="SSF51735">
    <property type="entry name" value="NAD(P)-binding Rossmann-fold domains"/>
    <property type="match status" value="1"/>
</dbReference>
<sequence length="251" mass="27347">MVDDKKRIVIIGATSTIAMHCARFWIDKEPVILTLVSRDKAKTEPIAADLKTRNPQTVIQIIETHFLDPIAIRQVVDSIVAEGPLHLVLIAHGSLPDQSVCQQDIIDCHDALAINALSPVLFAEAFVGHMQKANQGTLAIIGSVAGDRGRKSNYVYGAAKGLITRYAEGLQHRLAQTNVKVILIKPGPTNTPMTASLKQQVGALAEPEDVAKTITKGLEKGKSVIYAPTKWALIMIVIRHLPSFVFNRLNI</sequence>
<evidence type="ECO:0000256" key="2">
    <source>
        <dbReference type="ARBA" id="ARBA00023002"/>
    </source>
</evidence>
<reference evidence="3 5" key="1">
    <citation type="submission" date="2015-11" db="EMBL/GenBank/DDBJ databases">
        <title>Genomic analysis of 38 Legionella species identifies large and diverse effector repertoires.</title>
        <authorList>
            <person name="Burstein D."/>
            <person name="Amaro F."/>
            <person name="Zusman T."/>
            <person name="Lifshitz Z."/>
            <person name="Cohen O."/>
            <person name="Gilbert J.A."/>
            <person name="Pupko T."/>
            <person name="Shuman H.A."/>
            <person name="Segal G."/>
        </authorList>
    </citation>
    <scope>NUCLEOTIDE SEQUENCE [LARGE SCALE GENOMIC DNA]</scope>
    <source>
        <strain evidence="3 5">Lyon 8420412</strain>
    </source>
</reference>
<dbReference type="STRING" id="45066.Lgra_0760"/>
<keyword evidence="2 4" id="KW-0560">Oxidoreductase</keyword>
<comment type="similarity">
    <text evidence="1">Belongs to the short-chain dehydrogenases/reductases (SDR) family.</text>
</comment>
<proteinExistence type="inferred from homology"/>
<dbReference type="InterPro" id="IPR036291">
    <property type="entry name" value="NAD(P)-bd_dom_sf"/>
</dbReference>
<dbReference type="InterPro" id="IPR002347">
    <property type="entry name" value="SDR_fam"/>
</dbReference>
<protein>
    <submittedName>
        <fullName evidence="4">Oxidoreductase</fullName>
        <ecNumber evidence="4">1.-.-.-</ecNumber>
    </submittedName>
</protein>